<accession>A0AAU7E626</accession>
<dbReference type="SUPFAM" id="SSF64376">
    <property type="entry name" value="YlxR-like"/>
    <property type="match status" value="1"/>
</dbReference>
<dbReference type="InterPro" id="IPR035931">
    <property type="entry name" value="YlxR-like_sf"/>
</dbReference>
<sequence>MKNHIPIRMCIVCKNRFEQQKLYRFQIQSSKIIKASGFGRSLYICDECVLQEKKIYKAFLRVCKTLNLNTLQQDLKEIILNGKD</sequence>
<evidence type="ECO:0000313" key="2">
    <source>
        <dbReference type="EMBL" id="XBJ29408.1"/>
    </source>
</evidence>
<dbReference type="EMBL" id="CP155620">
    <property type="protein sequence ID" value="XBJ29408.1"/>
    <property type="molecule type" value="Genomic_DNA"/>
</dbReference>
<reference evidence="2" key="1">
    <citation type="submission" date="2024-05" db="EMBL/GenBank/DDBJ databases">
        <title>Campylobacter coli isolated from environmental waters in Slovenia.</title>
        <authorList>
            <person name="Zautner A.E."/>
            <person name="Bunk B."/>
            <person name="Riedel T."/>
            <person name="Sproeer C."/>
        </authorList>
    </citation>
    <scope>NUCLEOTIDE SEQUENCE</scope>
    <source>
        <strain evidence="2">CCS1377</strain>
    </source>
</reference>
<dbReference type="Pfam" id="PF04296">
    <property type="entry name" value="YlxR"/>
    <property type="match status" value="1"/>
</dbReference>
<name>A0AAU7E626_9BACT</name>
<dbReference type="AlphaFoldDB" id="A0AAU7E626"/>
<evidence type="ECO:0000259" key="1">
    <source>
        <dbReference type="Pfam" id="PF04296"/>
    </source>
</evidence>
<proteinExistence type="predicted"/>
<gene>
    <name evidence="2" type="ORF">AAH949_00795</name>
</gene>
<feature type="domain" description="YlxR" evidence="1">
    <location>
        <begin position="8"/>
        <end position="75"/>
    </location>
</feature>
<dbReference type="RefSeq" id="WP_208335061.1">
    <property type="nucleotide sequence ID" value="NZ_CP155620.1"/>
</dbReference>
<organism evidence="2">
    <name type="scientific">Campylobacter sp. CCS1377</name>
    <dbReference type="NCBI Taxonomy" id="3158229"/>
    <lineage>
        <taxon>Bacteria</taxon>
        <taxon>Pseudomonadati</taxon>
        <taxon>Campylobacterota</taxon>
        <taxon>Epsilonproteobacteria</taxon>
        <taxon>Campylobacterales</taxon>
        <taxon>Campylobacteraceae</taxon>
        <taxon>Campylobacter</taxon>
    </lineage>
</organism>
<dbReference type="Gene3D" id="3.30.1230.10">
    <property type="entry name" value="YlxR-like"/>
    <property type="match status" value="1"/>
</dbReference>
<protein>
    <submittedName>
        <fullName evidence="2">DUF448 domain-containing protein</fullName>
    </submittedName>
</protein>
<dbReference type="InterPro" id="IPR007393">
    <property type="entry name" value="YlxR_dom"/>
</dbReference>